<accession>A0A328UGA6</accession>
<dbReference type="GO" id="GO:0015846">
    <property type="term" value="P:polyamine transport"/>
    <property type="evidence" value="ECO:0007669"/>
    <property type="project" value="InterPro"/>
</dbReference>
<dbReference type="InterPro" id="IPR006059">
    <property type="entry name" value="SBP"/>
</dbReference>
<dbReference type="PIRSF" id="PIRSF019574">
    <property type="entry name" value="Periplasmic_polyamine_BP"/>
    <property type="match status" value="1"/>
</dbReference>
<feature type="signal peptide" evidence="7">
    <location>
        <begin position="1"/>
        <end position="20"/>
    </location>
</feature>
<proteinExistence type="predicted"/>
<keyword evidence="2" id="KW-0813">Transport</keyword>
<comment type="subcellular location">
    <subcellularLocation>
        <location evidence="1">Periplasm</location>
    </subcellularLocation>
</comment>
<organism evidence="8 9">
    <name type="scientific">Hydrogeniiclostridium mannosilyticum</name>
    <dbReference type="NCBI Taxonomy" id="2764322"/>
    <lineage>
        <taxon>Bacteria</taxon>
        <taxon>Bacillati</taxon>
        <taxon>Bacillota</taxon>
        <taxon>Clostridia</taxon>
        <taxon>Eubacteriales</taxon>
        <taxon>Acutalibacteraceae</taxon>
        <taxon>Hydrogeniiclostridium</taxon>
    </lineage>
</organism>
<feature type="binding site" evidence="5">
    <location>
        <position position="102"/>
    </location>
    <ligand>
        <name>spermidine</name>
        <dbReference type="ChEBI" id="CHEBI:57834"/>
    </ligand>
</feature>
<keyword evidence="6" id="KW-1133">Transmembrane helix</keyword>
<keyword evidence="3 7" id="KW-0732">Signal</keyword>
<dbReference type="SUPFAM" id="SSF53850">
    <property type="entry name" value="Periplasmic binding protein-like II"/>
    <property type="match status" value="1"/>
</dbReference>
<evidence type="ECO:0000256" key="7">
    <source>
        <dbReference type="SAM" id="SignalP"/>
    </source>
</evidence>
<reference evidence="8 9" key="1">
    <citation type="submission" date="2018-06" db="EMBL/GenBank/DDBJ databases">
        <title>Noncontiguous genome sequence of Ruminococcaceae bacterium ASD2818.</title>
        <authorList>
            <person name="Chaplin A.V."/>
            <person name="Sokolova S.R."/>
            <person name="Kochetkova T.O."/>
            <person name="Goltsov A.Y."/>
            <person name="Trofimov D.Y."/>
            <person name="Efimov B.A."/>
        </authorList>
    </citation>
    <scope>NUCLEOTIDE SEQUENCE [LARGE SCALE GENOMIC DNA]</scope>
    <source>
        <strain evidence="8 9">ASD2818</strain>
    </source>
</reference>
<gene>
    <name evidence="8" type="ORF">DPQ25_11030</name>
</gene>
<dbReference type="Pfam" id="PF13416">
    <property type="entry name" value="SBP_bac_8"/>
    <property type="match status" value="1"/>
</dbReference>
<dbReference type="PRINTS" id="PR00909">
    <property type="entry name" value="SPERMDNBNDNG"/>
</dbReference>
<feature type="chain" id="PRO_5038929254" evidence="7">
    <location>
        <begin position="21"/>
        <end position="401"/>
    </location>
</feature>
<dbReference type="GO" id="GO:0042597">
    <property type="term" value="C:periplasmic space"/>
    <property type="evidence" value="ECO:0007669"/>
    <property type="project" value="UniProtKB-SubCell"/>
</dbReference>
<evidence type="ECO:0000256" key="5">
    <source>
        <dbReference type="PIRSR" id="PIRSR019574-1"/>
    </source>
</evidence>
<dbReference type="Proteomes" id="UP000249377">
    <property type="component" value="Unassembled WGS sequence"/>
</dbReference>
<evidence type="ECO:0000313" key="9">
    <source>
        <dbReference type="Proteomes" id="UP000249377"/>
    </source>
</evidence>
<dbReference type="CDD" id="cd13590">
    <property type="entry name" value="PBP2_PotD_PotF_like"/>
    <property type="match status" value="1"/>
</dbReference>
<evidence type="ECO:0000256" key="6">
    <source>
        <dbReference type="SAM" id="Phobius"/>
    </source>
</evidence>
<keyword evidence="6" id="KW-0812">Transmembrane</keyword>
<dbReference type="EMBL" id="QLYR01000008">
    <property type="protein sequence ID" value="RAQ25543.1"/>
    <property type="molecule type" value="Genomic_DNA"/>
</dbReference>
<keyword evidence="6" id="KW-0472">Membrane</keyword>
<comment type="caution">
    <text evidence="8">The sequence shown here is derived from an EMBL/GenBank/DDBJ whole genome shotgun (WGS) entry which is preliminary data.</text>
</comment>
<feature type="binding site" evidence="5">
    <location>
        <position position="48"/>
    </location>
    <ligand>
        <name>spermidine</name>
        <dbReference type="ChEBI" id="CHEBI:57834"/>
    </ligand>
</feature>
<dbReference type="InterPro" id="IPR001188">
    <property type="entry name" value="Sperm_putr-bd"/>
</dbReference>
<dbReference type="RefSeq" id="WP_112333234.1">
    <property type="nucleotide sequence ID" value="NZ_JADPHD010000002.1"/>
</dbReference>
<protein>
    <submittedName>
        <fullName evidence="8">Spermidine/putrescine ABC transporter substrate-binding protein</fullName>
    </submittedName>
</protein>
<evidence type="ECO:0000256" key="3">
    <source>
        <dbReference type="ARBA" id="ARBA00022729"/>
    </source>
</evidence>
<evidence type="ECO:0000313" key="8">
    <source>
        <dbReference type="EMBL" id="RAQ25543.1"/>
    </source>
</evidence>
<evidence type="ECO:0000256" key="1">
    <source>
        <dbReference type="ARBA" id="ARBA00004418"/>
    </source>
</evidence>
<feature type="transmembrane region" description="Helical" evidence="6">
    <location>
        <begin position="372"/>
        <end position="391"/>
    </location>
</feature>
<dbReference type="AlphaFoldDB" id="A0A328UGA6"/>
<dbReference type="PANTHER" id="PTHR30222">
    <property type="entry name" value="SPERMIDINE/PUTRESCINE-BINDING PERIPLASMIC PROTEIN"/>
    <property type="match status" value="1"/>
</dbReference>
<evidence type="ECO:0000256" key="2">
    <source>
        <dbReference type="ARBA" id="ARBA00022448"/>
    </source>
</evidence>
<evidence type="ECO:0000256" key="4">
    <source>
        <dbReference type="ARBA" id="ARBA00022764"/>
    </source>
</evidence>
<sequence length="401" mass="45045">MRRRITALCGVLILALGVWAAFPKTLLAETEEAAPLTGVTINVYNWGEYISDGTDGTIDINAEFTRRTGIQVNYTTYPDNESLYSKLASGGASYDVIIPSDYMISKMIDEGMLEKLDFNNIPNFQYIDEAYRNPLYDPENEYSVPYTWGVVGIFYNKNYVSEEETKSWDVLWNEKYAGKILMFDNPRDTFGIAQKLLGFSFNSTDADEWIQAADLLKQQKPLVQAYVMDQIFSKMENGEAWLGPYYAGDAAILVEDNEDIGFTIPTEQGTNFFVDAMCIPKGSQHKAEAEAYINFLCDPEIAAANMEYIGYSTPESAAKELLPEEMVESPIFYPPQEVLDRSEVFVNLPTETSLQLDTLWAEVKMGGPGETMTLVAVLAGFLALYIGIVIYKKAKLRNELK</sequence>
<keyword evidence="4" id="KW-0574">Periplasm</keyword>
<name>A0A328UGA6_9FIRM</name>
<dbReference type="Gene3D" id="3.40.190.10">
    <property type="entry name" value="Periplasmic binding protein-like II"/>
    <property type="match status" value="2"/>
</dbReference>
<dbReference type="GO" id="GO:0019808">
    <property type="term" value="F:polyamine binding"/>
    <property type="evidence" value="ECO:0007669"/>
    <property type="project" value="InterPro"/>
</dbReference>
<keyword evidence="9" id="KW-1185">Reference proteome</keyword>
<dbReference type="PANTHER" id="PTHR30222:SF17">
    <property type="entry name" value="SPERMIDINE_PUTRESCINE-BINDING PERIPLASMIC PROTEIN"/>
    <property type="match status" value="1"/>
</dbReference>